<dbReference type="PROSITE" id="PS50089">
    <property type="entry name" value="ZF_RING_2"/>
    <property type="match status" value="1"/>
</dbReference>
<dbReference type="EMBL" id="CP093347">
    <property type="protein sequence ID" value="WOG99493.1"/>
    <property type="molecule type" value="Genomic_DNA"/>
</dbReference>
<sequence length="119" mass="13340">MDDDDYIEDVDDEGIEDVDEDEANSSFRGVEGGRYDGGEGKEVITCSVCLEDLSSGMEFKKLPCSHVFHSSCIDHWLNRNQSCPNCRTKLEVLRLGSGCGTYVWYTTSSGSADRYSWFI</sequence>
<feature type="compositionally biased region" description="Acidic residues" evidence="5">
    <location>
        <begin position="1"/>
        <end position="23"/>
    </location>
</feature>
<dbReference type="InterPro" id="IPR013083">
    <property type="entry name" value="Znf_RING/FYVE/PHD"/>
</dbReference>
<dbReference type="GO" id="GO:0005634">
    <property type="term" value="C:nucleus"/>
    <property type="evidence" value="ECO:0007669"/>
    <property type="project" value="TreeGrafter"/>
</dbReference>
<keyword evidence="8" id="KW-1185">Reference proteome</keyword>
<evidence type="ECO:0000256" key="2">
    <source>
        <dbReference type="ARBA" id="ARBA00022771"/>
    </source>
</evidence>
<evidence type="ECO:0000256" key="5">
    <source>
        <dbReference type="SAM" id="MobiDB-lite"/>
    </source>
</evidence>
<feature type="region of interest" description="Disordered" evidence="5">
    <location>
        <begin position="1"/>
        <end position="34"/>
    </location>
</feature>
<dbReference type="GO" id="GO:0008270">
    <property type="term" value="F:zinc ion binding"/>
    <property type="evidence" value="ECO:0007669"/>
    <property type="project" value="UniProtKB-KW"/>
</dbReference>
<evidence type="ECO:0000313" key="7">
    <source>
        <dbReference type="EMBL" id="WOG99493.1"/>
    </source>
</evidence>
<reference evidence="7" key="1">
    <citation type="journal article" date="2016" name="Nat. Genet.">
        <title>A high-quality carrot genome assembly provides new insights into carotenoid accumulation and asterid genome evolution.</title>
        <authorList>
            <person name="Iorizzo M."/>
            <person name="Ellison S."/>
            <person name="Senalik D."/>
            <person name="Zeng P."/>
            <person name="Satapoomin P."/>
            <person name="Huang J."/>
            <person name="Bowman M."/>
            <person name="Iovene M."/>
            <person name="Sanseverino W."/>
            <person name="Cavagnaro P."/>
            <person name="Yildiz M."/>
            <person name="Macko-Podgorni A."/>
            <person name="Moranska E."/>
            <person name="Grzebelus E."/>
            <person name="Grzebelus D."/>
            <person name="Ashrafi H."/>
            <person name="Zheng Z."/>
            <person name="Cheng S."/>
            <person name="Spooner D."/>
            <person name="Van Deynze A."/>
            <person name="Simon P."/>
        </authorList>
    </citation>
    <scope>NUCLEOTIDE SEQUENCE</scope>
    <source>
        <tissue evidence="7">Leaf</tissue>
    </source>
</reference>
<dbReference type="PANTHER" id="PTHR45931:SF3">
    <property type="entry name" value="RING ZINC FINGER-CONTAINING PROTEIN"/>
    <property type="match status" value="1"/>
</dbReference>
<dbReference type="AlphaFoldDB" id="A0AAF1AY00"/>
<evidence type="ECO:0000259" key="6">
    <source>
        <dbReference type="PROSITE" id="PS50089"/>
    </source>
</evidence>
<dbReference type="Gene3D" id="3.30.40.10">
    <property type="entry name" value="Zinc/RING finger domain, C3HC4 (zinc finger)"/>
    <property type="match status" value="1"/>
</dbReference>
<dbReference type="SMART" id="SM00184">
    <property type="entry name" value="RING"/>
    <property type="match status" value="1"/>
</dbReference>
<accession>A0AAF1AY00</accession>
<reference evidence="7" key="2">
    <citation type="submission" date="2022-03" db="EMBL/GenBank/DDBJ databases">
        <title>Draft title - Genomic analysis of global carrot germplasm unveils the trajectory of domestication and the origin of high carotenoid orange carrot.</title>
        <authorList>
            <person name="Iorizzo M."/>
            <person name="Ellison S."/>
            <person name="Senalik D."/>
            <person name="Macko-Podgorni A."/>
            <person name="Grzebelus D."/>
            <person name="Bostan H."/>
            <person name="Rolling W."/>
            <person name="Curaba J."/>
            <person name="Simon P."/>
        </authorList>
    </citation>
    <scope>NUCLEOTIDE SEQUENCE</scope>
    <source>
        <tissue evidence="7">Leaf</tissue>
    </source>
</reference>
<evidence type="ECO:0000256" key="4">
    <source>
        <dbReference type="PROSITE-ProRule" id="PRU00175"/>
    </source>
</evidence>
<gene>
    <name evidence="7" type="ORF">DCAR_0518845</name>
</gene>
<dbReference type="PANTHER" id="PTHR45931">
    <property type="entry name" value="SI:CH211-59O9.10"/>
    <property type="match status" value="1"/>
</dbReference>
<protein>
    <recommendedName>
        <fullName evidence="6">RING-type domain-containing protein</fullName>
    </recommendedName>
</protein>
<evidence type="ECO:0000256" key="3">
    <source>
        <dbReference type="ARBA" id="ARBA00022833"/>
    </source>
</evidence>
<evidence type="ECO:0000256" key="1">
    <source>
        <dbReference type="ARBA" id="ARBA00022723"/>
    </source>
</evidence>
<keyword evidence="1" id="KW-0479">Metal-binding</keyword>
<dbReference type="CDD" id="cd16454">
    <property type="entry name" value="RING-H2_PA-TM-RING"/>
    <property type="match status" value="1"/>
</dbReference>
<evidence type="ECO:0000313" key="8">
    <source>
        <dbReference type="Proteomes" id="UP000077755"/>
    </source>
</evidence>
<dbReference type="GO" id="GO:0061630">
    <property type="term" value="F:ubiquitin protein ligase activity"/>
    <property type="evidence" value="ECO:0007669"/>
    <property type="project" value="TreeGrafter"/>
</dbReference>
<feature type="domain" description="RING-type" evidence="6">
    <location>
        <begin position="46"/>
        <end position="87"/>
    </location>
</feature>
<keyword evidence="3" id="KW-0862">Zinc</keyword>
<dbReference type="SUPFAM" id="SSF57850">
    <property type="entry name" value="RING/U-box"/>
    <property type="match status" value="1"/>
</dbReference>
<organism evidence="7 8">
    <name type="scientific">Daucus carota subsp. sativus</name>
    <name type="common">Carrot</name>
    <dbReference type="NCBI Taxonomy" id="79200"/>
    <lineage>
        <taxon>Eukaryota</taxon>
        <taxon>Viridiplantae</taxon>
        <taxon>Streptophyta</taxon>
        <taxon>Embryophyta</taxon>
        <taxon>Tracheophyta</taxon>
        <taxon>Spermatophyta</taxon>
        <taxon>Magnoliopsida</taxon>
        <taxon>eudicotyledons</taxon>
        <taxon>Gunneridae</taxon>
        <taxon>Pentapetalae</taxon>
        <taxon>asterids</taxon>
        <taxon>campanulids</taxon>
        <taxon>Apiales</taxon>
        <taxon>Apiaceae</taxon>
        <taxon>Apioideae</taxon>
        <taxon>Scandiceae</taxon>
        <taxon>Daucinae</taxon>
        <taxon>Daucus</taxon>
        <taxon>Daucus sect. Daucus</taxon>
    </lineage>
</organism>
<dbReference type="InterPro" id="IPR051834">
    <property type="entry name" value="RING_finger_E3_ligase"/>
</dbReference>
<dbReference type="GO" id="GO:0006511">
    <property type="term" value="P:ubiquitin-dependent protein catabolic process"/>
    <property type="evidence" value="ECO:0007669"/>
    <property type="project" value="TreeGrafter"/>
</dbReference>
<keyword evidence="2 4" id="KW-0863">Zinc-finger</keyword>
<proteinExistence type="predicted"/>
<name>A0AAF1AY00_DAUCS</name>
<dbReference type="InterPro" id="IPR001841">
    <property type="entry name" value="Znf_RING"/>
</dbReference>
<dbReference type="Pfam" id="PF13639">
    <property type="entry name" value="zf-RING_2"/>
    <property type="match status" value="1"/>
</dbReference>
<dbReference type="Proteomes" id="UP000077755">
    <property type="component" value="Chromosome 5"/>
</dbReference>